<feature type="signal peptide" evidence="1">
    <location>
        <begin position="1"/>
        <end position="21"/>
    </location>
</feature>
<sequence>MKLKPVVAMLAMSVVTSGAWADENSNFTLSGFGTAALTRSNSDDAEFARLGQLAGVKTSAKTGVDSNFGLQATYKANDWISLTAQGLVSKHITDEYGAELTWAFARFKASDKLNIRVGRMGLPVYMISDYLNVGYSNTFLRPPVEMYSQVNLQTVDGVDAIYQTDFGDTTLTSQFALGKSESKGTANSYTAKFSQVAGINLVLENGPFTVRFGHITTKFSVEDSASLNAVLGGLEKFGFTSAANDLRLKDNKASFTSLGLGVNWKNIIVQSEYGVRKSESRSLPDTTSWYTLLGYRYGAFTPYYVHSEVKQDTPRTMAGLPTTGPLAALTAGANNFASLTAVQSSNSIGLRWDFHKAAALKVQYDRLTPKDGAGTFVNPKPGFTGPVNVIAAGIDFVF</sequence>
<dbReference type="AlphaFoldDB" id="A0A923KXY3"/>
<accession>A0A923KXY3</accession>
<dbReference type="Proteomes" id="UP000612361">
    <property type="component" value="Unassembled WGS sequence"/>
</dbReference>
<keyword evidence="1" id="KW-0732">Signal</keyword>
<protein>
    <recommendedName>
        <fullName evidence="4">Porin</fullName>
    </recommendedName>
</protein>
<dbReference type="SUPFAM" id="SSF56935">
    <property type="entry name" value="Porins"/>
    <property type="match status" value="1"/>
</dbReference>
<comment type="caution">
    <text evidence="2">The sequence shown here is derived from an EMBL/GenBank/DDBJ whole genome shotgun (WGS) entry which is preliminary data.</text>
</comment>
<dbReference type="RefSeq" id="WP_186879494.1">
    <property type="nucleotide sequence ID" value="NZ_JACOGG010000001.1"/>
</dbReference>
<evidence type="ECO:0000256" key="1">
    <source>
        <dbReference type="SAM" id="SignalP"/>
    </source>
</evidence>
<reference evidence="2" key="1">
    <citation type="submission" date="2020-08" db="EMBL/GenBank/DDBJ databases">
        <title>Novel species isolated from subtropical streams in China.</title>
        <authorList>
            <person name="Lu H."/>
        </authorList>
    </citation>
    <scope>NUCLEOTIDE SEQUENCE</scope>
    <source>
        <strain evidence="2">CY7W</strain>
    </source>
</reference>
<evidence type="ECO:0008006" key="4">
    <source>
        <dbReference type="Google" id="ProtNLM"/>
    </source>
</evidence>
<dbReference type="EMBL" id="JACOGG010000001">
    <property type="protein sequence ID" value="MBC3933845.1"/>
    <property type="molecule type" value="Genomic_DNA"/>
</dbReference>
<feature type="chain" id="PRO_5036722051" description="Porin" evidence="1">
    <location>
        <begin position="22"/>
        <end position="398"/>
    </location>
</feature>
<organism evidence="2 3">
    <name type="scientific">Undibacterium rugosum</name>
    <dbReference type="NCBI Taxonomy" id="2762291"/>
    <lineage>
        <taxon>Bacteria</taxon>
        <taxon>Pseudomonadati</taxon>
        <taxon>Pseudomonadota</taxon>
        <taxon>Betaproteobacteria</taxon>
        <taxon>Burkholderiales</taxon>
        <taxon>Oxalobacteraceae</taxon>
        <taxon>Undibacterium</taxon>
    </lineage>
</organism>
<evidence type="ECO:0000313" key="3">
    <source>
        <dbReference type="Proteomes" id="UP000612361"/>
    </source>
</evidence>
<evidence type="ECO:0000313" key="2">
    <source>
        <dbReference type="EMBL" id="MBC3933845.1"/>
    </source>
</evidence>
<keyword evidence="3" id="KW-1185">Reference proteome</keyword>
<proteinExistence type="predicted"/>
<name>A0A923KXY3_9BURK</name>
<gene>
    <name evidence="2" type="ORF">H8K47_00600</name>
</gene>